<dbReference type="EMBL" id="CP111015">
    <property type="protein sequence ID" value="WAR02463.1"/>
    <property type="molecule type" value="Genomic_DNA"/>
</dbReference>
<protein>
    <recommendedName>
        <fullName evidence="1">EGF-like domain-containing protein</fullName>
    </recommendedName>
</protein>
<organism evidence="2 3">
    <name type="scientific">Mya arenaria</name>
    <name type="common">Soft-shell clam</name>
    <dbReference type="NCBI Taxonomy" id="6604"/>
    <lineage>
        <taxon>Eukaryota</taxon>
        <taxon>Metazoa</taxon>
        <taxon>Spiralia</taxon>
        <taxon>Lophotrochozoa</taxon>
        <taxon>Mollusca</taxon>
        <taxon>Bivalvia</taxon>
        <taxon>Autobranchia</taxon>
        <taxon>Heteroconchia</taxon>
        <taxon>Euheterodonta</taxon>
        <taxon>Imparidentia</taxon>
        <taxon>Neoheterodontei</taxon>
        <taxon>Myida</taxon>
        <taxon>Myoidea</taxon>
        <taxon>Myidae</taxon>
        <taxon>Mya</taxon>
    </lineage>
</organism>
<reference evidence="2" key="1">
    <citation type="submission" date="2022-11" db="EMBL/GenBank/DDBJ databases">
        <title>Centuries of genome instability and evolution in soft-shell clam transmissible cancer (bioRxiv).</title>
        <authorList>
            <person name="Hart S.F.M."/>
            <person name="Yonemitsu M.A."/>
            <person name="Giersch R.M."/>
            <person name="Beal B.F."/>
            <person name="Arriagada G."/>
            <person name="Davis B.W."/>
            <person name="Ostrander E.A."/>
            <person name="Goff S.P."/>
            <person name="Metzger M.J."/>
        </authorList>
    </citation>
    <scope>NUCLEOTIDE SEQUENCE</scope>
    <source>
        <strain evidence="2">MELC-2E11</strain>
        <tissue evidence="2">Siphon/mantle</tissue>
    </source>
</reference>
<keyword evidence="3" id="KW-1185">Reference proteome</keyword>
<evidence type="ECO:0000259" key="1">
    <source>
        <dbReference type="PROSITE" id="PS01186"/>
    </source>
</evidence>
<evidence type="ECO:0000313" key="2">
    <source>
        <dbReference type="EMBL" id="WAR02463.1"/>
    </source>
</evidence>
<dbReference type="InterPro" id="IPR000742">
    <property type="entry name" value="EGF"/>
</dbReference>
<feature type="domain" description="EGF-like" evidence="1">
    <location>
        <begin position="104"/>
        <end position="117"/>
    </location>
</feature>
<gene>
    <name evidence="2" type="ORF">MAR_009021</name>
</gene>
<dbReference type="PROSITE" id="PS01186">
    <property type="entry name" value="EGF_2"/>
    <property type="match status" value="1"/>
</dbReference>
<sequence>MDPYNISDLGGVCVTDNDCDSGLCDTTRTTSICALGDADSCAAPYADKCVLNAECTTNTCTCKTGFTATNKLCIGVALGDACTNVAPCTAANSVCGGADNSKICSCADGYTKETTFCKAELGVACATNADCGIGVCDSTRSSSICALGHAESCASPNTGKCVLNAECTTNTCTCKSDFTATNKLCIGAFGSECETSTGCGGSDICDTNANPATCALVSGGTCDAAKSQCMTYSECTTEGCTCSNGDADETTNLCPSPNSGFREISSMLAVVTCIWLSQL</sequence>
<name>A0ABY7DXK6_MYAAR</name>
<evidence type="ECO:0000313" key="3">
    <source>
        <dbReference type="Proteomes" id="UP001164746"/>
    </source>
</evidence>
<dbReference type="SMART" id="SM00181">
    <property type="entry name" value="EGF"/>
    <property type="match status" value="3"/>
</dbReference>
<proteinExistence type="predicted"/>
<accession>A0ABY7DXK6</accession>
<dbReference type="Proteomes" id="UP001164746">
    <property type="component" value="Chromosome 4"/>
</dbReference>